<dbReference type="AlphaFoldDB" id="A0A1G2L820"/>
<evidence type="ECO:0000313" key="1">
    <source>
        <dbReference type="EMBL" id="OHA07807.1"/>
    </source>
</evidence>
<dbReference type="EMBL" id="MHQO01000003">
    <property type="protein sequence ID" value="OHA07807.1"/>
    <property type="molecule type" value="Genomic_DNA"/>
</dbReference>
<proteinExistence type="predicted"/>
<protein>
    <submittedName>
        <fullName evidence="1">Uncharacterized protein</fullName>
    </submittedName>
</protein>
<gene>
    <name evidence="1" type="ORF">A2934_02965</name>
</gene>
<name>A0A1G2L820_9BACT</name>
<organism evidence="1 2">
    <name type="scientific">Candidatus Sungbacteria bacterium RIFCSPLOWO2_01_FULL_47_10</name>
    <dbReference type="NCBI Taxonomy" id="1802276"/>
    <lineage>
        <taxon>Bacteria</taxon>
        <taxon>Candidatus Sungiibacteriota</taxon>
    </lineage>
</organism>
<reference evidence="1 2" key="1">
    <citation type="journal article" date="2016" name="Nat. Commun.">
        <title>Thousands of microbial genomes shed light on interconnected biogeochemical processes in an aquifer system.</title>
        <authorList>
            <person name="Anantharaman K."/>
            <person name="Brown C.T."/>
            <person name="Hug L.A."/>
            <person name="Sharon I."/>
            <person name="Castelle C.J."/>
            <person name="Probst A.J."/>
            <person name="Thomas B.C."/>
            <person name="Singh A."/>
            <person name="Wilkins M.J."/>
            <person name="Karaoz U."/>
            <person name="Brodie E.L."/>
            <person name="Williams K.H."/>
            <person name="Hubbard S.S."/>
            <person name="Banfield J.F."/>
        </authorList>
    </citation>
    <scope>NUCLEOTIDE SEQUENCE [LARGE SCALE GENOMIC DNA]</scope>
</reference>
<dbReference type="Proteomes" id="UP000177982">
    <property type="component" value="Unassembled WGS sequence"/>
</dbReference>
<accession>A0A1G2L820</accession>
<evidence type="ECO:0000313" key="2">
    <source>
        <dbReference type="Proteomes" id="UP000177982"/>
    </source>
</evidence>
<comment type="caution">
    <text evidence="1">The sequence shown here is derived from an EMBL/GenBank/DDBJ whole genome shotgun (WGS) entry which is preliminary data.</text>
</comment>
<sequence length="135" mass="14969">MRFFSNLRYQFSFGDLAPIHVGDVAINPEWTWIEVQNPKGRRNGNGFHGFGDSAGIKARAKLTVVAIDGDQVLVSYESPKGQGFGSEAGNGTLFFVSQLEFIGMTAKYHREQASQSERKARVLRLLRETLSSETA</sequence>